<protein>
    <submittedName>
        <fullName evidence="1">Integration host factor MihF</fullName>
    </submittedName>
</protein>
<accession>A0AC61U0X1</accession>
<dbReference type="EMBL" id="CP087977">
    <property type="protein sequence ID" value="UUZ43648.1"/>
    <property type="molecule type" value="Genomic_DNA"/>
</dbReference>
<name>A0AC61U0X1_9MICO</name>
<proteinExistence type="predicted"/>
<reference evidence="1" key="1">
    <citation type="submission" date="2021-11" db="EMBL/GenBank/DDBJ databases">
        <title>Study of the species diversity of bacterial strains isolated from a unique natural object - Shulgan-Tash cave (Bashkiria).</title>
        <authorList>
            <person name="Sazanova A.L."/>
            <person name="Chirak E.R."/>
            <person name="Safronova V.I."/>
        </authorList>
    </citation>
    <scope>NUCLEOTIDE SEQUENCE</scope>
    <source>
        <strain evidence="1">P1</strain>
    </source>
</reference>
<dbReference type="Proteomes" id="UP001059663">
    <property type="component" value="Chromosome"/>
</dbReference>
<evidence type="ECO:0000313" key="2">
    <source>
        <dbReference type="Proteomes" id="UP001059663"/>
    </source>
</evidence>
<gene>
    <name evidence="1" type="ORF">LP422_12070</name>
</gene>
<organism evidence="1 2">
    <name type="scientific">Janibacter limosus</name>
    <dbReference type="NCBI Taxonomy" id="53458"/>
    <lineage>
        <taxon>Bacteria</taxon>
        <taxon>Bacillati</taxon>
        <taxon>Actinomycetota</taxon>
        <taxon>Actinomycetes</taxon>
        <taxon>Micrococcales</taxon>
        <taxon>Intrasporangiaceae</taxon>
        <taxon>Janibacter</taxon>
    </lineage>
</organism>
<evidence type="ECO:0000313" key="1">
    <source>
        <dbReference type="EMBL" id="UUZ43648.1"/>
    </source>
</evidence>
<sequence length="107" mass="11599">MPTPVPTLSPQQRAAALTRASQARAARADLRQRLKSRAVGLPEVPEAGRTDPVVARMRVVTVLESMPGVGPTTAVRIMQELGIAASRRIRGLGPHQRTALLERFTRV</sequence>